<evidence type="ECO:0000256" key="10">
    <source>
        <dbReference type="HAMAP-Rule" id="MF_00185"/>
    </source>
</evidence>
<comment type="subunit">
    <text evidence="10">Monomer.</text>
</comment>
<dbReference type="PANTHER" id="PTHR11088:SF60">
    <property type="entry name" value="TRNA DIMETHYLALLYLTRANSFERASE"/>
    <property type="match status" value="1"/>
</dbReference>
<keyword evidence="15" id="KW-1185">Reference proteome</keyword>
<dbReference type="Gene3D" id="3.40.50.300">
    <property type="entry name" value="P-loop containing nucleotide triphosphate hydrolases"/>
    <property type="match status" value="1"/>
</dbReference>
<dbReference type="Proteomes" id="UP001280629">
    <property type="component" value="Unassembled WGS sequence"/>
</dbReference>
<comment type="similarity">
    <text evidence="3 10 13">Belongs to the IPP transferase family.</text>
</comment>
<evidence type="ECO:0000256" key="7">
    <source>
        <dbReference type="ARBA" id="ARBA00022840"/>
    </source>
</evidence>
<keyword evidence="8 10" id="KW-0460">Magnesium</keyword>
<reference evidence="14 15" key="1">
    <citation type="submission" date="2023-06" db="EMBL/GenBank/DDBJ databases">
        <title>Sporosarcina sp. nov., isolated from Korean traditional fermented seafood 'Jeotgal'.</title>
        <authorList>
            <person name="Yang A.-I."/>
            <person name="Shin N.-R."/>
        </authorList>
    </citation>
    <scope>NUCLEOTIDE SEQUENCE [LARGE SCALE GENOMIC DNA]</scope>
    <source>
        <strain evidence="14 15">KCTC3840</strain>
    </source>
</reference>
<comment type="caution">
    <text evidence="14">The sequence shown here is derived from an EMBL/GenBank/DDBJ whole genome shotgun (WGS) entry which is preliminary data.</text>
</comment>
<name>A0ABU4FWX3_9BACL</name>
<evidence type="ECO:0000256" key="1">
    <source>
        <dbReference type="ARBA" id="ARBA00001946"/>
    </source>
</evidence>
<accession>A0ABU4FWX3</accession>
<evidence type="ECO:0000256" key="11">
    <source>
        <dbReference type="RuleBase" id="RU003783"/>
    </source>
</evidence>
<dbReference type="NCBIfam" id="TIGR00174">
    <property type="entry name" value="miaA"/>
    <property type="match status" value="1"/>
</dbReference>
<dbReference type="HAMAP" id="MF_00185">
    <property type="entry name" value="IPP_trans"/>
    <property type="match status" value="1"/>
</dbReference>
<feature type="site" description="Interaction with substrate tRNA" evidence="10">
    <location>
        <position position="108"/>
    </location>
</feature>
<dbReference type="PANTHER" id="PTHR11088">
    <property type="entry name" value="TRNA DIMETHYLALLYLTRANSFERASE"/>
    <property type="match status" value="1"/>
</dbReference>
<comment type="caution">
    <text evidence="10">Lacks conserved residue(s) required for the propagation of feature annotation.</text>
</comment>
<comment type="function">
    <text evidence="2 10 12">Catalyzes the transfer of a dimethylallyl group onto the adenine at position 37 in tRNAs that read codons beginning with uridine, leading to the formation of N6-(dimethylallyl)adenosine (i(6)A).</text>
</comment>
<evidence type="ECO:0000256" key="13">
    <source>
        <dbReference type="RuleBase" id="RU003785"/>
    </source>
</evidence>
<proteinExistence type="inferred from homology"/>
<dbReference type="Gene3D" id="1.10.20.140">
    <property type="match status" value="1"/>
</dbReference>
<comment type="cofactor">
    <cofactor evidence="1 10">
        <name>Mg(2+)</name>
        <dbReference type="ChEBI" id="CHEBI:18420"/>
    </cofactor>
</comment>
<keyword evidence="7 10" id="KW-0067">ATP-binding</keyword>
<dbReference type="Pfam" id="PF01715">
    <property type="entry name" value="IPPT"/>
    <property type="match status" value="1"/>
</dbReference>
<evidence type="ECO:0000256" key="5">
    <source>
        <dbReference type="ARBA" id="ARBA00022694"/>
    </source>
</evidence>
<dbReference type="GO" id="GO:0052381">
    <property type="term" value="F:tRNA dimethylallyltransferase activity"/>
    <property type="evidence" value="ECO:0007669"/>
    <property type="project" value="UniProtKB-EC"/>
</dbReference>
<feature type="binding site" evidence="10">
    <location>
        <begin position="17"/>
        <end position="24"/>
    </location>
    <ligand>
        <name>ATP</name>
        <dbReference type="ChEBI" id="CHEBI:30616"/>
    </ligand>
</feature>
<dbReference type="SUPFAM" id="SSF52540">
    <property type="entry name" value="P-loop containing nucleoside triphosphate hydrolases"/>
    <property type="match status" value="2"/>
</dbReference>
<evidence type="ECO:0000256" key="12">
    <source>
        <dbReference type="RuleBase" id="RU003784"/>
    </source>
</evidence>
<keyword evidence="5 10" id="KW-0819">tRNA processing</keyword>
<gene>
    <name evidence="10 14" type="primary">miaA</name>
    <name evidence="14" type="ORF">QT716_03690</name>
</gene>
<keyword evidence="6 10" id="KW-0547">Nucleotide-binding</keyword>
<organism evidence="14 15">
    <name type="scientific">Sporosarcina aquimarina</name>
    <dbReference type="NCBI Taxonomy" id="114975"/>
    <lineage>
        <taxon>Bacteria</taxon>
        <taxon>Bacillati</taxon>
        <taxon>Bacillota</taxon>
        <taxon>Bacilli</taxon>
        <taxon>Bacillales</taxon>
        <taxon>Caryophanaceae</taxon>
        <taxon>Sporosarcina</taxon>
    </lineage>
</organism>
<keyword evidence="4 10" id="KW-0808">Transferase</keyword>
<evidence type="ECO:0000256" key="4">
    <source>
        <dbReference type="ARBA" id="ARBA00022679"/>
    </source>
</evidence>
<feature type="site" description="Interaction with substrate tRNA" evidence="10">
    <location>
        <position position="131"/>
    </location>
</feature>
<sequence length="324" mass="36532">MDEFVMTNSQEVLAIAGPTASGKTALAVGLAHCLDGEVINGDAMQVYRGLDIGTAKITDDEKKGIPHHLFDIKSPEESFSAAEYQKLVREKISEIQSRGKVPIIAGGTGLYMQSVLFDYRFTEAAADLGVRKRLEQELELSGAIQLYDRLQLLDPESAKKIHPNNHRRLVRALEIIEVSGATKAVHEADQGSTPMYNAFIIGLELPREKLYARIDQRVDQMIKKGLYEEVQGLWGQGIRNVQSIQAIGYKELYQVLEGTISEEEAIELIKKNTRHYAKRQMTYFRNKLEVNWFDATIEMSTLAEKICKEVKEIHLRAANTKSRH</sequence>
<evidence type="ECO:0000256" key="8">
    <source>
        <dbReference type="ARBA" id="ARBA00022842"/>
    </source>
</evidence>
<dbReference type="InterPro" id="IPR027417">
    <property type="entry name" value="P-loop_NTPase"/>
</dbReference>
<dbReference type="EMBL" id="JAUBDH010000002">
    <property type="protein sequence ID" value="MDW0109151.1"/>
    <property type="molecule type" value="Genomic_DNA"/>
</dbReference>
<dbReference type="EC" id="2.5.1.75" evidence="10"/>
<evidence type="ECO:0000256" key="9">
    <source>
        <dbReference type="ARBA" id="ARBA00049563"/>
    </source>
</evidence>
<comment type="catalytic activity">
    <reaction evidence="9 10 11">
        <text>adenosine(37) in tRNA + dimethylallyl diphosphate = N(6)-dimethylallyladenosine(37) in tRNA + diphosphate</text>
        <dbReference type="Rhea" id="RHEA:26482"/>
        <dbReference type="Rhea" id="RHEA-COMP:10162"/>
        <dbReference type="Rhea" id="RHEA-COMP:10375"/>
        <dbReference type="ChEBI" id="CHEBI:33019"/>
        <dbReference type="ChEBI" id="CHEBI:57623"/>
        <dbReference type="ChEBI" id="CHEBI:74411"/>
        <dbReference type="ChEBI" id="CHEBI:74415"/>
        <dbReference type="EC" id="2.5.1.75"/>
    </reaction>
</comment>
<evidence type="ECO:0000256" key="3">
    <source>
        <dbReference type="ARBA" id="ARBA00005842"/>
    </source>
</evidence>
<dbReference type="InterPro" id="IPR018022">
    <property type="entry name" value="IPT"/>
</dbReference>
<evidence type="ECO:0000313" key="14">
    <source>
        <dbReference type="EMBL" id="MDW0109151.1"/>
    </source>
</evidence>
<dbReference type="InterPro" id="IPR039657">
    <property type="entry name" value="Dimethylallyltransferase"/>
</dbReference>
<evidence type="ECO:0000256" key="6">
    <source>
        <dbReference type="ARBA" id="ARBA00022741"/>
    </source>
</evidence>
<evidence type="ECO:0000256" key="2">
    <source>
        <dbReference type="ARBA" id="ARBA00003213"/>
    </source>
</evidence>
<feature type="binding site" evidence="10">
    <location>
        <begin position="19"/>
        <end position="24"/>
    </location>
    <ligand>
        <name>substrate</name>
    </ligand>
</feature>
<evidence type="ECO:0000313" key="15">
    <source>
        <dbReference type="Proteomes" id="UP001280629"/>
    </source>
</evidence>
<protein>
    <recommendedName>
        <fullName evidence="10">tRNA dimethylallyltransferase</fullName>
        <ecNumber evidence="10">2.5.1.75</ecNumber>
    </recommendedName>
    <alternativeName>
        <fullName evidence="10">Dimethylallyl diphosphate:tRNA dimethylallyltransferase</fullName>
        <shortName evidence="10">DMAPP:tRNA dimethylallyltransferase</shortName>
        <shortName evidence="10">DMATase</shortName>
    </alternativeName>
    <alternativeName>
        <fullName evidence="10">Isopentenyl-diphosphate:tRNA isopentenyltransferase</fullName>
        <shortName evidence="10">IPP transferase</shortName>
        <shortName evidence="10">IPPT</shortName>
        <shortName evidence="10">IPTase</shortName>
    </alternativeName>
</protein>